<keyword evidence="7" id="KW-1185">Reference proteome</keyword>
<evidence type="ECO:0000256" key="2">
    <source>
        <dbReference type="ARBA" id="ARBA00034247"/>
    </source>
</evidence>
<dbReference type="GO" id="GO:0043709">
    <property type="term" value="P:cell adhesion involved in single-species biofilm formation"/>
    <property type="evidence" value="ECO:0007669"/>
    <property type="project" value="TreeGrafter"/>
</dbReference>
<dbReference type="Gene3D" id="3.40.50.2300">
    <property type="match status" value="1"/>
</dbReference>
<dbReference type="NCBIfam" id="TIGR00254">
    <property type="entry name" value="GGDEF"/>
    <property type="match status" value="1"/>
</dbReference>
<dbReference type="EMBL" id="CP033455">
    <property type="protein sequence ID" value="QGR03313.1"/>
    <property type="molecule type" value="Genomic_DNA"/>
</dbReference>
<dbReference type="InterPro" id="IPR029787">
    <property type="entry name" value="Nucleotide_cyclase"/>
</dbReference>
<dbReference type="InterPro" id="IPR043128">
    <property type="entry name" value="Rev_trsase/Diguanyl_cyclase"/>
</dbReference>
<dbReference type="InterPro" id="IPR050469">
    <property type="entry name" value="Diguanylate_Cyclase"/>
</dbReference>
<feature type="modified residue" description="4-aspartylphosphate" evidence="3">
    <location>
        <position position="53"/>
    </location>
</feature>
<dbReference type="SUPFAM" id="SSF55073">
    <property type="entry name" value="Nucleotide cyclase"/>
    <property type="match status" value="1"/>
</dbReference>
<dbReference type="Gene3D" id="3.30.70.270">
    <property type="match status" value="1"/>
</dbReference>
<organism evidence="6 7">
    <name type="scientific">Ehrlichia ruminantium</name>
    <name type="common">heartwater rickettsia</name>
    <name type="synonym">Cowdria ruminantium</name>
    <dbReference type="NCBI Taxonomy" id="779"/>
    <lineage>
        <taxon>Bacteria</taxon>
        <taxon>Pseudomonadati</taxon>
        <taxon>Pseudomonadota</taxon>
        <taxon>Alphaproteobacteria</taxon>
        <taxon>Rickettsiales</taxon>
        <taxon>Anaplasmataceae</taxon>
        <taxon>Ehrlichia</taxon>
    </lineage>
</organism>
<dbReference type="Pfam" id="PF00072">
    <property type="entry name" value="Response_reg"/>
    <property type="match status" value="2"/>
</dbReference>
<dbReference type="Proteomes" id="UP000422822">
    <property type="component" value="Chromosome"/>
</dbReference>
<evidence type="ECO:0000256" key="3">
    <source>
        <dbReference type="PROSITE-ProRule" id="PRU00169"/>
    </source>
</evidence>
<evidence type="ECO:0000259" key="5">
    <source>
        <dbReference type="PROSITE" id="PS50887"/>
    </source>
</evidence>
<dbReference type="CDD" id="cd17538">
    <property type="entry name" value="REC_D1_PleD-like"/>
    <property type="match status" value="1"/>
</dbReference>
<dbReference type="NCBIfam" id="NF007135">
    <property type="entry name" value="PRK09581.1"/>
    <property type="match status" value="1"/>
</dbReference>
<dbReference type="EC" id="2.7.7.65" evidence="1"/>
<dbReference type="CDD" id="cd01949">
    <property type="entry name" value="GGDEF"/>
    <property type="match status" value="1"/>
</dbReference>
<feature type="domain" description="GGDEF" evidence="5">
    <location>
        <begin position="324"/>
        <end position="458"/>
    </location>
</feature>
<dbReference type="SUPFAM" id="SSF52172">
    <property type="entry name" value="CheY-like"/>
    <property type="match status" value="2"/>
</dbReference>
<reference evidence="6 7" key="1">
    <citation type="submission" date="2018-10" db="EMBL/GenBank/DDBJ databases">
        <title>Propagation and draft genome sequences of three atypical Erhlichia ruminantium isolates.</title>
        <authorList>
            <person name="Liebenberg J."/>
            <person name="Steyn H."/>
            <person name="Josemans A."/>
            <person name="Zweygarth E."/>
        </authorList>
    </citation>
    <scope>NUCLEOTIDE SEQUENCE [LARGE SCALE GENOMIC DNA]</scope>
    <source>
        <strain evidence="6 7">Omatjenne</strain>
    </source>
</reference>
<dbReference type="PANTHER" id="PTHR45138:SF9">
    <property type="entry name" value="DIGUANYLATE CYCLASE DGCM-RELATED"/>
    <property type="match status" value="1"/>
</dbReference>
<dbReference type="PANTHER" id="PTHR45138">
    <property type="entry name" value="REGULATORY COMPONENTS OF SENSORY TRANSDUCTION SYSTEM"/>
    <property type="match status" value="1"/>
</dbReference>
<name>A0AAE6UKM0_EHRRU</name>
<keyword evidence="3" id="KW-0597">Phosphoprotein</keyword>
<proteinExistence type="predicted"/>
<dbReference type="AlphaFoldDB" id="A0AAE6UKM0"/>
<feature type="domain" description="Response regulatory" evidence="4">
    <location>
        <begin position="4"/>
        <end position="121"/>
    </location>
</feature>
<gene>
    <name evidence="6" type="ORF">EDL80_01735</name>
</gene>
<evidence type="ECO:0000313" key="7">
    <source>
        <dbReference type="Proteomes" id="UP000422822"/>
    </source>
</evidence>
<dbReference type="GO" id="GO:0052621">
    <property type="term" value="F:diguanylate cyclase activity"/>
    <property type="evidence" value="ECO:0007669"/>
    <property type="project" value="UniProtKB-EC"/>
</dbReference>
<dbReference type="InterPro" id="IPR000160">
    <property type="entry name" value="GGDEF_dom"/>
</dbReference>
<dbReference type="GO" id="GO:0005886">
    <property type="term" value="C:plasma membrane"/>
    <property type="evidence" value="ECO:0007669"/>
    <property type="project" value="TreeGrafter"/>
</dbReference>
<dbReference type="SMART" id="SM00267">
    <property type="entry name" value="GGDEF"/>
    <property type="match status" value="1"/>
</dbReference>
<accession>A0AAE6UKM0</accession>
<dbReference type="PROSITE" id="PS50887">
    <property type="entry name" value="GGDEF"/>
    <property type="match status" value="1"/>
</dbReference>
<feature type="domain" description="Response regulatory" evidence="4">
    <location>
        <begin position="158"/>
        <end position="274"/>
    </location>
</feature>
<dbReference type="GO" id="GO:0000160">
    <property type="term" value="P:phosphorelay signal transduction system"/>
    <property type="evidence" value="ECO:0007669"/>
    <property type="project" value="InterPro"/>
</dbReference>
<dbReference type="FunFam" id="3.40.50.2300:FF:000574">
    <property type="entry name" value="Response regulator PleD"/>
    <property type="match status" value="1"/>
</dbReference>
<dbReference type="GO" id="GO:1902201">
    <property type="term" value="P:negative regulation of bacterial-type flagellum-dependent cell motility"/>
    <property type="evidence" value="ECO:0007669"/>
    <property type="project" value="TreeGrafter"/>
</dbReference>
<dbReference type="InterPro" id="IPR011006">
    <property type="entry name" value="CheY-like_superfamily"/>
</dbReference>
<feature type="modified residue" description="4-aspartylphosphate" evidence="3">
    <location>
        <position position="207"/>
    </location>
</feature>
<dbReference type="FunFam" id="3.30.70.270:FF:000001">
    <property type="entry name" value="Diguanylate cyclase domain protein"/>
    <property type="match status" value="1"/>
</dbReference>
<dbReference type="SMART" id="SM00448">
    <property type="entry name" value="REC"/>
    <property type="match status" value="2"/>
</dbReference>
<sequence length="462" mass="52529">MTAKVLIVDDLAANIKLLQAKLVNEYYNVLTATNGMDAIQIAQEKHPDIILLDVMMPEMDGFETCKRLKSDPATIHIPVVMVTALDNTSDNRATGLSHGADDFLTKPINDIALFARIRSLTRFKMVIDELRLRCKTNTEMSVLNDRIMNYANKIEDANILIADEDTLRSEHINNILQKSFQQTVVSHNIEQVLNLSNIENYDLMIIDLEFSGDGLRLCSHLRNKIETRYTPILVLLDENEDTKLLTKAFDIGIHDYITTPVDSNELIARVNVQVKRKRYQDALRINVDTNMTMAITDPLTGCFNRRYFDMHFHNMITESLCKDKTLSLMILDIDHFKEVNDTFGHTVGDELLKEFKNRVSDNIRITDLLARFGGEEFVIVLPDTDINIAYQTALRILSLVGNTPFKTSIGDIHKTVSIGITEMLHSDVNNIKELIDRADKCLYEAKNTGRNKIVTDPIIDTQ</sequence>
<dbReference type="RefSeq" id="WP_158406488.1">
    <property type="nucleotide sequence ID" value="NZ_CP033454.1"/>
</dbReference>
<evidence type="ECO:0000259" key="4">
    <source>
        <dbReference type="PROSITE" id="PS50110"/>
    </source>
</evidence>
<protein>
    <recommendedName>
        <fullName evidence="1">diguanylate cyclase</fullName>
        <ecNumber evidence="1">2.7.7.65</ecNumber>
    </recommendedName>
</protein>
<evidence type="ECO:0000313" key="6">
    <source>
        <dbReference type="EMBL" id="QGR03313.1"/>
    </source>
</evidence>
<comment type="catalytic activity">
    <reaction evidence="2">
        <text>2 GTP = 3',3'-c-di-GMP + 2 diphosphate</text>
        <dbReference type="Rhea" id="RHEA:24898"/>
        <dbReference type="ChEBI" id="CHEBI:33019"/>
        <dbReference type="ChEBI" id="CHEBI:37565"/>
        <dbReference type="ChEBI" id="CHEBI:58805"/>
        <dbReference type="EC" id="2.7.7.65"/>
    </reaction>
</comment>
<evidence type="ECO:0000256" key="1">
    <source>
        <dbReference type="ARBA" id="ARBA00012528"/>
    </source>
</evidence>
<dbReference type="PROSITE" id="PS50110">
    <property type="entry name" value="RESPONSE_REGULATORY"/>
    <property type="match status" value="2"/>
</dbReference>
<dbReference type="Pfam" id="PF00990">
    <property type="entry name" value="GGDEF"/>
    <property type="match status" value="1"/>
</dbReference>
<dbReference type="InterPro" id="IPR001789">
    <property type="entry name" value="Sig_transdc_resp-reg_receiver"/>
</dbReference>